<dbReference type="FunFam" id="3.40.50.300:FF:000011">
    <property type="entry name" value="Putative ABC transporter ATP-binding component"/>
    <property type="match status" value="1"/>
</dbReference>
<dbReference type="SMART" id="SM00382">
    <property type="entry name" value="AAA"/>
    <property type="match status" value="2"/>
</dbReference>
<feature type="domain" description="ABC transporter" evidence="6">
    <location>
        <begin position="325"/>
        <end position="539"/>
    </location>
</feature>
<evidence type="ECO:0000256" key="3">
    <source>
        <dbReference type="ARBA" id="ARBA00022840"/>
    </source>
</evidence>
<reference evidence="7 8" key="1">
    <citation type="journal article" date="2013" name="Genome Biol.">
        <title>Comparative genomics of the core and accessory genomes of 48 Sinorhizobium strains comprising five genospecies.</title>
        <authorList>
            <person name="Sugawara M."/>
            <person name="Epstein B."/>
            <person name="Badgley B.D."/>
            <person name="Unno T."/>
            <person name="Xu L."/>
            <person name="Reese J."/>
            <person name="Gyaneshwar P."/>
            <person name="Denny R."/>
            <person name="Mudge J."/>
            <person name="Bharti A.K."/>
            <person name="Farmer A.D."/>
            <person name="May G.D."/>
            <person name="Woodward J.E."/>
            <person name="Medigue C."/>
            <person name="Vallenet D."/>
            <person name="Lajus A."/>
            <person name="Rouy Z."/>
            <person name="Martinez-Vaz B."/>
            <person name="Tiffin P."/>
            <person name="Young N.D."/>
            <person name="Sadowsky M.J."/>
        </authorList>
    </citation>
    <scope>NUCLEOTIDE SEQUENCE [LARGE SCALE GENOMIC DNA]</scope>
    <source>
        <strain evidence="7 8">N6B1</strain>
    </source>
</reference>
<dbReference type="FunFam" id="3.40.50.300:FF:000070">
    <property type="entry name" value="Putative ABC transporter ATP-binding component"/>
    <property type="match status" value="1"/>
</dbReference>
<dbReference type="InterPro" id="IPR027417">
    <property type="entry name" value="P-loop_NTPase"/>
</dbReference>
<dbReference type="Gene3D" id="3.40.50.300">
    <property type="entry name" value="P-loop containing nucleotide triphosphate hydrolases"/>
    <property type="match status" value="2"/>
</dbReference>
<comment type="caution">
    <text evidence="7">The sequence shown here is derived from an EMBL/GenBank/DDBJ whole genome shotgun (WGS) entry which is preliminary data.</text>
</comment>
<evidence type="ECO:0000256" key="2">
    <source>
        <dbReference type="ARBA" id="ARBA00022741"/>
    </source>
</evidence>
<dbReference type="InterPro" id="IPR017871">
    <property type="entry name" value="ABC_transporter-like_CS"/>
</dbReference>
<evidence type="ECO:0000259" key="6">
    <source>
        <dbReference type="PROSITE" id="PS50893"/>
    </source>
</evidence>
<keyword evidence="1" id="KW-0677">Repeat</keyword>
<name>A0AAW9TLT8_RHIML</name>
<dbReference type="InterPro" id="IPR032781">
    <property type="entry name" value="ABC_tran_Xtn"/>
</dbReference>
<evidence type="ECO:0000313" key="7">
    <source>
        <dbReference type="EMBL" id="MQW33671.1"/>
    </source>
</evidence>
<dbReference type="PANTHER" id="PTHR19211:SF14">
    <property type="entry name" value="ATP-BINDING CASSETTE SUB-FAMILY F MEMBER 1"/>
    <property type="match status" value="1"/>
</dbReference>
<evidence type="ECO:0000256" key="1">
    <source>
        <dbReference type="ARBA" id="ARBA00022737"/>
    </source>
</evidence>
<dbReference type="CDD" id="cd03221">
    <property type="entry name" value="ABCF_EF-3"/>
    <property type="match status" value="2"/>
</dbReference>
<dbReference type="Pfam" id="PF12848">
    <property type="entry name" value="ABC_tran_Xtn"/>
    <property type="match status" value="1"/>
</dbReference>
<evidence type="ECO:0000256" key="4">
    <source>
        <dbReference type="ARBA" id="ARBA00061551"/>
    </source>
</evidence>
<dbReference type="PROSITE" id="PS00211">
    <property type="entry name" value="ABC_TRANSPORTER_1"/>
    <property type="match status" value="2"/>
</dbReference>
<dbReference type="InterPro" id="IPR050611">
    <property type="entry name" value="ABCF"/>
</dbReference>
<dbReference type="GO" id="GO:0016887">
    <property type="term" value="F:ATP hydrolysis activity"/>
    <property type="evidence" value="ECO:0007669"/>
    <property type="project" value="InterPro"/>
</dbReference>
<dbReference type="SUPFAM" id="SSF52540">
    <property type="entry name" value="P-loop containing nucleoside triphosphate hydrolases"/>
    <property type="match status" value="2"/>
</dbReference>
<protein>
    <recommendedName>
        <fullName evidence="5">Probable ATP-binding protein YbiT</fullName>
    </recommendedName>
</protein>
<proteinExistence type="inferred from homology"/>
<comment type="similarity">
    <text evidence="4">Belongs to the ABC transporter superfamily. ABCF family. YbiT subfamily.</text>
</comment>
<accession>A0AAW9TLT8</accession>
<evidence type="ECO:0000256" key="5">
    <source>
        <dbReference type="ARBA" id="ARBA00074044"/>
    </source>
</evidence>
<organism evidence="7 8">
    <name type="scientific">Rhizobium meliloti</name>
    <name type="common">Ensifer meliloti</name>
    <name type="synonym">Sinorhizobium meliloti</name>
    <dbReference type="NCBI Taxonomy" id="382"/>
    <lineage>
        <taxon>Bacteria</taxon>
        <taxon>Pseudomonadati</taxon>
        <taxon>Pseudomonadota</taxon>
        <taxon>Alphaproteobacteria</taxon>
        <taxon>Hyphomicrobiales</taxon>
        <taxon>Rhizobiaceae</taxon>
        <taxon>Sinorhizobium/Ensifer group</taxon>
        <taxon>Sinorhizobium</taxon>
    </lineage>
</organism>
<gene>
    <name evidence="7" type="ORF">GHK53_12895</name>
</gene>
<dbReference type="PANTHER" id="PTHR19211">
    <property type="entry name" value="ATP-BINDING TRANSPORT PROTEIN-RELATED"/>
    <property type="match status" value="1"/>
</dbReference>
<dbReference type="GO" id="GO:0005524">
    <property type="term" value="F:ATP binding"/>
    <property type="evidence" value="ECO:0007669"/>
    <property type="project" value="UniProtKB-KW"/>
</dbReference>
<sequence length="540" mass="60198">MIRIENISKSNSHRILYIEASAALNRGEKIGLVGPNGAGKTTLFRMITGQELPDEGQVSVEKGMTIGYFDQDVGEMAGRSAVAEVMEGAGPVSAVAAELRELETAMSDPDRMDEMDAIVERYGEVQARYEELDGYALEGRAREVLAGLSFSQEMMDGDVAKLSGGWKMRVALARILLMRPDVMLLDEPSNHLDLESLIWLEDFLKGYDGALLMTSHDREFMNRIVTKIIEIDGGALTTYSGDYGFYEEQRALNERQQQAQFERQQAMLAKEIKFIERFKARASHASQVQSRVKKLEKIDRVEPPRRRQTVAFEFLPAPRSGEDVVNLKSVHKTYGSRTIYDGLDFMVRRRERWCIMGINGAGKSTLLKLVTGTTNPDKGSVSLGASVKLGYFAQHSMDLLDGESTILQWLEDRFPKAGQAPLRALAGCFGFSGDDVEKRCRVLSGGEKARLVMAAMLFDPPNFLVLDEPTNHLDLDTKEMLIKALSAYQGTMLFVSHDRRFLSALSNRVLELTREGINQYGGGYSEYVERTGQEAPGLRG</sequence>
<dbReference type="NCBIfam" id="NF000355">
    <property type="entry name" value="ribo_prot_ABC_F"/>
    <property type="match status" value="1"/>
</dbReference>
<feature type="domain" description="ABC transporter" evidence="6">
    <location>
        <begin position="2"/>
        <end position="258"/>
    </location>
</feature>
<dbReference type="InterPro" id="IPR003593">
    <property type="entry name" value="AAA+_ATPase"/>
</dbReference>
<keyword evidence="3 7" id="KW-0067">ATP-binding</keyword>
<dbReference type="EMBL" id="WISR01000126">
    <property type="protein sequence ID" value="MQW33671.1"/>
    <property type="molecule type" value="Genomic_DNA"/>
</dbReference>
<dbReference type="Pfam" id="PF00005">
    <property type="entry name" value="ABC_tran"/>
    <property type="match status" value="2"/>
</dbReference>
<dbReference type="Proteomes" id="UP000429484">
    <property type="component" value="Unassembled WGS sequence"/>
</dbReference>
<dbReference type="AlphaFoldDB" id="A0AAW9TLT8"/>
<dbReference type="RefSeq" id="WP_046067079.1">
    <property type="nucleotide sequence ID" value="NZ_JZXD01000053.1"/>
</dbReference>
<dbReference type="PROSITE" id="PS50893">
    <property type="entry name" value="ABC_TRANSPORTER_2"/>
    <property type="match status" value="2"/>
</dbReference>
<keyword evidence="2" id="KW-0547">Nucleotide-binding</keyword>
<evidence type="ECO:0000313" key="8">
    <source>
        <dbReference type="Proteomes" id="UP000429484"/>
    </source>
</evidence>
<dbReference type="InterPro" id="IPR003439">
    <property type="entry name" value="ABC_transporter-like_ATP-bd"/>
</dbReference>